<gene>
    <name evidence="12" type="ORF">NAES01612_LOCUS25697</name>
</gene>
<protein>
    <recommendedName>
        <fullName evidence="11">ERCC4 domain-containing protein</fullName>
    </recommendedName>
</protein>
<evidence type="ECO:0000256" key="7">
    <source>
        <dbReference type="ARBA" id="ARBA00023125"/>
    </source>
</evidence>
<dbReference type="SMART" id="SM00891">
    <property type="entry name" value="ERCC4"/>
    <property type="match status" value="1"/>
</dbReference>
<proteinExistence type="inferred from homology"/>
<dbReference type="GO" id="GO:0000110">
    <property type="term" value="C:nucleotide-excision repair factor 1 complex"/>
    <property type="evidence" value="ECO:0007669"/>
    <property type="project" value="TreeGrafter"/>
</dbReference>
<dbReference type="InterPro" id="IPR011335">
    <property type="entry name" value="Restrct_endonuc-II-like"/>
</dbReference>
<dbReference type="GO" id="GO:0000014">
    <property type="term" value="F:single-stranded DNA endodeoxyribonuclease activity"/>
    <property type="evidence" value="ECO:0007669"/>
    <property type="project" value="TreeGrafter"/>
</dbReference>
<feature type="domain" description="ERCC4" evidence="11">
    <location>
        <begin position="80"/>
        <end position="161"/>
    </location>
</feature>
<dbReference type="GO" id="GO:0000724">
    <property type="term" value="P:double-strand break repair via homologous recombination"/>
    <property type="evidence" value="ECO:0007669"/>
    <property type="project" value="TreeGrafter"/>
</dbReference>
<dbReference type="AlphaFoldDB" id="A0A7S4UKD7"/>
<evidence type="ECO:0000256" key="5">
    <source>
        <dbReference type="ARBA" id="ARBA00022763"/>
    </source>
</evidence>
<dbReference type="FunFam" id="3.40.50.10130:FF:000002">
    <property type="entry name" value="DNA repair endonuclease XPF"/>
    <property type="match status" value="1"/>
</dbReference>
<comment type="subcellular location">
    <subcellularLocation>
        <location evidence="1">Nucleus</location>
    </subcellularLocation>
</comment>
<evidence type="ECO:0000313" key="12">
    <source>
        <dbReference type="EMBL" id="CAE2339716.1"/>
    </source>
</evidence>
<evidence type="ECO:0000256" key="10">
    <source>
        <dbReference type="SAM" id="MobiDB-lite"/>
    </source>
</evidence>
<dbReference type="SUPFAM" id="SSF52980">
    <property type="entry name" value="Restriction endonuclease-like"/>
    <property type="match status" value="1"/>
</dbReference>
<evidence type="ECO:0000256" key="9">
    <source>
        <dbReference type="ARBA" id="ARBA00023242"/>
    </source>
</evidence>
<evidence type="ECO:0000256" key="8">
    <source>
        <dbReference type="ARBA" id="ARBA00023204"/>
    </source>
</evidence>
<dbReference type="GO" id="GO:1901255">
    <property type="term" value="P:nucleotide-excision repair involved in interstrand cross-link repair"/>
    <property type="evidence" value="ECO:0007669"/>
    <property type="project" value="TreeGrafter"/>
</dbReference>
<accession>A0A7S4UKD7</accession>
<dbReference type="CDD" id="cd20078">
    <property type="entry name" value="XPF_nuclease_XPF_euk"/>
    <property type="match status" value="1"/>
</dbReference>
<feature type="region of interest" description="Disordered" evidence="10">
    <location>
        <begin position="261"/>
        <end position="285"/>
    </location>
</feature>
<evidence type="ECO:0000256" key="3">
    <source>
        <dbReference type="ARBA" id="ARBA00022722"/>
    </source>
</evidence>
<keyword evidence="9" id="KW-0539">Nucleus</keyword>
<dbReference type="PANTHER" id="PTHR10150">
    <property type="entry name" value="DNA REPAIR ENDONUCLEASE XPF"/>
    <property type="match status" value="1"/>
</dbReference>
<comment type="similarity">
    <text evidence="2">Belongs to the XPF family.</text>
</comment>
<dbReference type="GO" id="GO:0000712">
    <property type="term" value="P:resolution of meiotic recombination intermediates"/>
    <property type="evidence" value="ECO:0007669"/>
    <property type="project" value="TreeGrafter"/>
</dbReference>
<dbReference type="InterPro" id="IPR010994">
    <property type="entry name" value="RuvA_2-like"/>
</dbReference>
<name>A0A7S4UKD7_9EUKA</name>
<evidence type="ECO:0000256" key="1">
    <source>
        <dbReference type="ARBA" id="ARBA00004123"/>
    </source>
</evidence>
<evidence type="ECO:0000256" key="4">
    <source>
        <dbReference type="ARBA" id="ARBA00022759"/>
    </source>
</evidence>
<dbReference type="InterPro" id="IPR006166">
    <property type="entry name" value="ERCC4_domain"/>
</dbReference>
<dbReference type="Gene3D" id="1.10.150.20">
    <property type="entry name" value="5' to 3' exonuclease, C-terminal subdomain"/>
    <property type="match status" value="1"/>
</dbReference>
<dbReference type="InterPro" id="IPR047520">
    <property type="entry name" value="XPF_nuclease"/>
</dbReference>
<dbReference type="Pfam" id="PF02732">
    <property type="entry name" value="ERCC4"/>
    <property type="match status" value="1"/>
</dbReference>
<evidence type="ECO:0000259" key="11">
    <source>
        <dbReference type="SMART" id="SM00891"/>
    </source>
</evidence>
<evidence type="ECO:0000256" key="2">
    <source>
        <dbReference type="ARBA" id="ARBA00010015"/>
    </source>
</evidence>
<sequence>MHCTRKLKIYLCHYDGSIEQSLFLNSMKIERDSFKELVSTKANLVLPSFGTPPTDVFIETTNSTAEGSDLSSNDSNSKSTIIVDEREFRSSLPFQLIRRGNCTIVPRTLFCGDYILSPHVIVERKSATDLESSLNDGRMLSQLYTMTRDYSVCCLLIESGSTYASDYESVDGDRGVLHKLTGMRHAASKVLSDIRIIEKLCAVTKSFPHLRLLWSETDLESVMLFKEIKKSRSEPYIPADLGVVFNRDPIKHKHSMITGLQGYTSQSQHEESPLRSPSESDENFHLNSPDESFVPYASQILLHLPGVNLNNMHKLVNKYDSLCTMAKASITCLRETLGYHNATLLYNALNTPSL</sequence>
<dbReference type="SUPFAM" id="SSF47781">
    <property type="entry name" value="RuvA domain 2-like"/>
    <property type="match status" value="1"/>
</dbReference>
<reference evidence="12" key="1">
    <citation type="submission" date="2021-01" db="EMBL/GenBank/DDBJ databases">
        <authorList>
            <person name="Corre E."/>
            <person name="Pelletier E."/>
            <person name="Niang G."/>
            <person name="Scheremetjew M."/>
            <person name="Finn R."/>
            <person name="Kale V."/>
            <person name="Holt S."/>
            <person name="Cochrane G."/>
            <person name="Meng A."/>
            <person name="Brown T."/>
            <person name="Cohen L."/>
        </authorList>
    </citation>
    <scope>NUCLEOTIDE SEQUENCE</scope>
    <source>
        <strain evidence="12">SoJaBio B1-5/56/2</strain>
    </source>
</reference>
<dbReference type="Gene3D" id="3.40.50.10130">
    <property type="match status" value="1"/>
</dbReference>
<keyword evidence="4" id="KW-0255">Endonuclease</keyword>
<organism evidence="12">
    <name type="scientific">Paramoeba aestuarina</name>
    <dbReference type="NCBI Taxonomy" id="180227"/>
    <lineage>
        <taxon>Eukaryota</taxon>
        <taxon>Amoebozoa</taxon>
        <taxon>Discosea</taxon>
        <taxon>Flabellinia</taxon>
        <taxon>Dactylopodida</taxon>
        <taxon>Paramoebidae</taxon>
        <taxon>Paramoeba</taxon>
    </lineage>
</organism>
<dbReference type="EMBL" id="HBKR01039347">
    <property type="protein sequence ID" value="CAE2339716.1"/>
    <property type="molecule type" value="Transcribed_RNA"/>
</dbReference>
<evidence type="ECO:0000256" key="6">
    <source>
        <dbReference type="ARBA" id="ARBA00022801"/>
    </source>
</evidence>
<dbReference type="GO" id="GO:0003697">
    <property type="term" value="F:single-stranded DNA binding"/>
    <property type="evidence" value="ECO:0007669"/>
    <property type="project" value="TreeGrafter"/>
</dbReference>
<dbReference type="PANTHER" id="PTHR10150:SF0">
    <property type="entry name" value="DNA REPAIR ENDONUCLEASE XPF"/>
    <property type="match status" value="1"/>
</dbReference>
<keyword evidence="6" id="KW-0378">Hydrolase</keyword>
<keyword evidence="7" id="KW-0238">DNA-binding</keyword>
<keyword evidence="5" id="KW-0227">DNA damage</keyword>
<keyword evidence="3" id="KW-0540">Nuclease</keyword>
<dbReference type="GO" id="GO:0003684">
    <property type="term" value="F:damaged DNA binding"/>
    <property type="evidence" value="ECO:0007669"/>
    <property type="project" value="TreeGrafter"/>
</dbReference>
<keyword evidence="8" id="KW-0234">DNA repair</keyword>